<evidence type="ECO:0000313" key="3">
    <source>
        <dbReference type="EMBL" id="QEG21229.1"/>
    </source>
</evidence>
<accession>A0A5B9P6R1</accession>
<keyword evidence="4" id="KW-1185">Reference proteome</keyword>
<feature type="chain" id="PRO_5022736926" evidence="2">
    <location>
        <begin position="29"/>
        <end position="621"/>
    </location>
</feature>
<reference evidence="3 4" key="1">
    <citation type="submission" date="2019-08" db="EMBL/GenBank/DDBJ databases">
        <title>Deep-cultivation of Planctomycetes and their phenomic and genomic characterization uncovers novel biology.</title>
        <authorList>
            <person name="Wiegand S."/>
            <person name="Jogler M."/>
            <person name="Boedeker C."/>
            <person name="Pinto D."/>
            <person name="Vollmers J."/>
            <person name="Rivas-Marin E."/>
            <person name="Kohn T."/>
            <person name="Peeters S.H."/>
            <person name="Heuer A."/>
            <person name="Rast P."/>
            <person name="Oberbeckmann S."/>
            <person name="Bunk B."/>
            <person name="Jeske O."/>
            <person name="Meyerdierks A."/>
            <person name="Storesund J.E."/>
            <person name="Kallscheuer N."/>
            <person name="Luecker S."/>
            <person name="Lage O.M."/>
            <person name="Pohl T."/>
            <person name="Merkel B.J."/>
            <person name="Hornburger P."/>
            <person name="Mueller R.-W."/>
            <person name="Bruemmer F."/>
            <person name="Labrenz M."/>
            <person name="Spormann A.M."/>
            <person name="Op den Camp H."/>
            <person name="Overmann J."/>
            <person name="Amann R."/>
            <person name="Jetten M.S.M."/>
            <person name="Mascher T."/>
            <person name="Medema M.H."/>
            <person name="Devos D.P."/>
            <person name="Kaster A.-K."/>
            <person name="Ovreas L."/>
            <person name="Rohde M."/>
            <person name="Galperin M.Y."/>
            <person name="Jogler C."/>
        </authorList>
    </citation>
    <scope>NUCLEOTIDE SEQUENCE [LARGE SCALE GENOMIC DNA]</scope>
    <source>
        <strain evidence="3 4">FC18</strain>
    </source>
</reference>
<dbReference type="KEGG" id="mff:MFFC18_10840"/>
<name>A0A5B9P6R1_9BACT</name>
<keyword evidence="1" id="KW-0472">Membrane</keyword>
<feature type="transmembrane region" description="Helical" evidence="1">
    <location>
        <begin position="442"/>
        <end position="459"/>
    </location>
</feature>
<keyword evidence="1" id="KW-0812">Transmembrane</keyword>
<keyword evidence="1" id="KW-1133">Transmembrane helix</keyword>
<dbReference type="AlphaFoldDB" id="A0A5B9P6R1"/>
<proteinExistence type="predicted"/>
<evidence type="ECO:0000313" key="4">
    <source>
        <dbReference type="Proteomes" id="UP000322214"/>
    </source>
</evidence>
<protein>
    <submittedName>
        <fullName evidence="3">Uncharacterized protein</fullName>
    </submittedName>
</protein>
<keyword evidence="2" id="KW-0732">Signal</keyword>
<organism evidence="3 4">
    <name type="scientific">Mariniblastus fucicola</name>
    <dbReference type="NCBI Taxonomy" id="980251"/>
    <lineage>
        <taxon>Bacteria</taxon>
        <taxon>Pseudomonadati</taxon>
        <taxon>Planctomycetota</taxon>
        <taxon>Planctomycetia</taxon>
        <taxon>Pirellulales</taxon>
        <taxon>Pirellulaceae</taxon>
        <taxon>Mariniblastus</taxon>
    </lineage>
</organism>
<sequence length="621" mass="69878" precursor="true">MFGMFKSIAFSLSFAVVCVTSIFSSAAAGENSVSAGVNHPLSIVEADVLVGRRKLIMRLKCYAEDLELLHGVEPYEETGKYDNTELQEGTQDHAKYLLEKILIMDAEGEVLEGEVTEIRPFEIPKEGIPAGQLMNYTIGYIFEYTYEEPPEFITMEQRMIADGALLPTELKYIVKQSGADVSYGGSGKIMKPAIPETFQFDWEGVPDKNDDVAVWDKWLEEQREKNLGIESYGSVYSFFYITRREVRQEILIPIASLSTFIDIESEDGRFLEIDEQDALKPKIEALLSAANPVTIDANAVQPKFDRIDFYGLDIRDFAMQAERRKISMANGRVGVIMSYDPGGAPAHVSVTWDMFNSIVRSVDTVVIALGTVRRTQFSKFLENNTYTWSNAEPVNDEAIETVPAEFDLPFWEGFPWLSLLLFVGAIVTFASGRFRDSKAQRFTIAGALTAAALLCVPLVKVDLYAPWSRRMQVSEQKADEVFAALHANLFRAFDYSSESRIYDGLAKSVDGKLLGELYLQLNDSLRIKEQGGAVANITEVNLLKGKLRENGKSFSTAKPGFVYRCKWNLVGDVEHWGHIHERTNVYDASFDVQAIDNQWKITAMKLEDVPQGIVKRRLRKF</sequence>
<dbReference type="EMBL" id="CP042912">
    <property type="protein sequence ID" value="QEG21229.1"/>
    <property type="molecule type" value="Genomic_DNA"/>
</dbReference>
<gene>
    <name evidence="3" type="ORF">MFFC18_10840</name>
</gene>
<dbReference type="Proteomes" id="UP000322214">
    <property type="component" value="Chromosome"/>
</dbReference>
<feature type="transmembrane region" description="Helical" evidence="1">
    <location>
        <begin position="413"/>
        <end position="430"/>
    </location>
</feature>
<evidence type="ECO:0000256" key="2">
    <source>
        <dbReference type="SAM" id="SignalP"/>
    </source>
</evidence>
<evidence type="ECO:0000256" key="1">
    <source>
        <dbReference type="SAM" id="Phobius"/>
    </source>
</evidence>
<feature type="signal peptide" evidence="2">
    <location>
        <begin position="1"/>
        <end position="28"/>
    </location>
</feature>